<dbReference type="AlphaFoldDB" id="A0A427AYI7"/>
<protein>
    <submittedName>
        <fullName evidence="2">Uncharacterized protein</fullName>
    </submittedName>
</protein>
<evidence type="ECO:0000256" key="1">
    <source>
        <dbReference type="SAM" id="MobiDB-lite"/>
    </source>
</evidence>
<dbReference type="PANTHER" id="PTHR46567:SF1">
    <property type="entry name" value="MEDIATOR OF RNA POLYMERASE II TRANSCRIPTION SUBUNIT 12"/>
    <property type="match status" value="1"/>
</dbReference>
<reference evidence="2 3" key="1">
    <citation type="journal article" date="2014" name="Agronomy (Basel)">
        <title>A Draft Genome Sequence for Ensete ventricosum, the Drought-Tolerant Tree Against Hunger.</title>
        <authorList>
            <person name="Harrison J."/>
            <person name="Moore K.A."/>
            <person name="Paszkiewicz K."/>
            <person name="Jones T."/>
            <person name="Grant M."/>
            <person name="Ambacheew D."/>
            <person name="Muzemil S."/>
            <person name="Studholme D.J."/>
        </authorList>
    </citation>
    <scope>NUCLEOTIDE SEQUENCE [LARGE SCALE GENOMIC DNA]</scope>
</reference>
<evidence type="ECO:0000313" key="2">
    <source>
        <dbReference type="EMBL" id="RRT81320.1"/>
    </source>
</evidence>
<accession>A0A427AYI7</accession>
<comment type="caution">
    <text evidence="2">The sequence shown here is derived from an EMBL/GenBank/DDBJ whole genome shotgun (WGS) entry which is preliminary data.</text>
</comment>
<gene>
    <name evidence="2" type="ORF">B296_00022271</name>
</gene>
<dbReference type="Proteomes" id="UP000287651">
    <property type="component" value="Unassembled WGS sequence"/>
</dbReference>
<feature type="compositionally biased region" description="Basic and acidic residues" evidence="1">
    <location>
        <begin position="39"/>
        <end position="64"/>
    </location>
</feature>
<feature type="compositionally biased region" description="Low complexity" evidence="1">
    <location>
        <begin position="285"/>
        <end position="304"/>
    </location>
</feature>
<name>A0A427AYI7_ENSVE</name>
<dbReference type="EMBL" id="AMZH03000938">
    <property type="protein sequence ID" value="RRT81320.1"/>
    <property type="molecule type" value="Genomic_DNA"/>
</dbReference>
<feature type="region of interest" description="Disordered" evidence="1">
    <location>
        <begin position="16"/>
        <end position="76"/>
    </location>
</feature>
<organism evidence="2 3">
    <name type="scientific">Ensete ventricosum</name>
    <name type="common">Abyssinian banana</name>
    <name type="synonym">Musa ensete</name>
    <dbReference type="NCBI Taxonomy" id="4639"/>
    <lineage>
        <taxon>Eukaryota</taxon>
        <taxon>Viridiplantae</taxon>
        <taxon>Streptophyta</taxon>
        <taxon>Embryophyta</taxon>
        <taxon>Tracheophyta</taxon>
        <taxon>Spermatophyta</taxon>
        <taxon>Magnoliopsida</taxon>
        <taxon>Liliopsida</taxon>
        <taxon>Zingiberales</taxon>
        <taxon>Musaceae</taxon>
        <taxon>Ensete</taxon>
    </lineage>
</organism>
<dbReference type="PANTHER" id="PTHR46567">
    <property type="entry name" value="MEDIATOR OF RNA POLYMERASE II TRANSCRIPTION SUBUNIT 12"/>
    <property type="match status" value="1"/>
</dbReference>
<feature type="region of interest" description="Disordered" evidence="1">
    <location>
        <begin position="283"/>
        <end position="304"/>
    </location>
</feature>
<sequence length="336" mass="37365">MRIFCDGTLVCTEERRVKEEEEVVKEKEEGGRGRKNRSCWKEEDEGRTGEEDREWRKKMSEGKRQGRGGSVVGDRGVSASGQCVAWALSRALEIGHPWNMRQMLAPIILRLLGKRLVYEDADVCPSTIHMDPLKREFNFPIEASLLDHSSDSLFDRLLAVLHGLLSNYKASWLKSKSVTKSAVKPPRDISAFDREAAENLQLPASIRWRIQTAMPFLSPSLPISAPCHLPVLPSVALTSLQPSNLNPGPHQRILPAWTCNLPGKSKSSAFQDMDIENDPWTLLEGGTNSASASNNSSNMGSTNGDHSNLKACCWLKGTVRVRRTDLTYIGPLDEES</sequence>
<evidence type="ECO:0000313" key="3">
    <source>
        <dbReference type="Proteomes" id="UP000287651"/>
    </source>
</evidence>
<feature type="compositionally biased region" description="Basic and acidic residues" evidence="1">
    <location>
        <begin position="16"/>
        <end position="32"/>
    </location>
</feature>
<proteinExistence type="predicted"/>